<keyword evidence="2" id="KW-1185">Reference proteome</keyword>
<dbReference type="EMBL" id="JASFZW010000005">
    <property type="protein sequence ID" value="KAK2078017.1"/>
    <property type="molecule type" value="Genomic_DNA"/>
</dbReference>
<comment type="caution">
    <text evidence="1">The sequence shown here is derived from an EMBL/GenBank/DDBJ whole genome shotgun (WGS) entry which is preliminary data.</text>
</comment>
<dbReference type="Proteomes" id="UP001255856">
    <property type="component" value="Unassembled WGS sequence"/>
</dbReference>
<evidence type="ECO:0000313" key="1">
    <source>
        <dbReference type="EMBL" id="KAK2078017.1"/>
    </source>
</evidence>
<evidence type="ECO:0000313" key="2">
    <source>
        <dbReference type="Proteomes" id="UP001255856"/>
    </source>
</evidence>
<gene>
    <name evidence="1" type="ORF">QBZ16_003885</name>
</gene>
<protein>
    <submittedName>
        <fullName evidence="1">Uncharacterized protein</fullName>
    </submittedName>
</protein>
<organism evidence="1 2">
    <name type="scientific">Prototheca wickerhamii</name>
    <dbReference type="NCBI Taxonomy" id="3111"/>
    <lineage>
        <taxon>Eukaryota</taxon>
        <taxon>Viridiplantae</taxon>
        <taxon>Chlorophyta</taxon>
        <taxon>core chlorophytes</taxon>
        <taxon>Trebouxiophyceae</taxon>
        <taxon>Chlorellales</taxon>
        <taxon>Chlorellaceae</taxon>
        <taxon>Prototheca</taxon>
    </lineage>
</organism>
<dbReference type="AlphaFoldDB" id="A0AAD9MI88"/>
<reference evidence="1" key="1">
    <citation type="submission" date="2021-01" db="EMBL/GenBank/DDBJ databases">
        <authorList>
            <person name="Eckstrom K.M.E."/>
        </authorList>
    </citation>
    <scope>NUCLEOTIDE SEQUENCE</scope>
    <source>
        <strain evidence="1">UVCC 0001</strain>
    </source>
</reference>
<proteinExistence type="predicted"/>
<sequence length="156" mass="16976">MAVPLSPHEIRMHQRQAQVVIGRGKAAAVSLCNSLLQMSGATAEVAELVEWQQQHPKLLLAAPFKEMSLTELYGILQRACSQHVQEAQVKGQVYAAFAAFAEQASAEPGKRAQQLETPQLESRGQALTAAWMLPLEVDARSTDLELASIKEEMAGL</sequence>
<accession>A0AAD9MI88</accession>
<name>A0AAD9MI88_PROWI</name>